<keyword evidence="2" id="KW-1185">Reference proteome</keyword>
<proteinExistence type="predicted"/>
<sequence>MYGSERWVWQKKSGSRINAVEMRSLRGMCGVSREDRCRNSDVRERCGLKEDVVTRVERVCCGGLAIWRGGMKLDIQFMGTEDGLCFSREIVLLYSEVSDERASDRKADGWSAPPMDDRRPRAVTCALPAFYVFSSSNTLYTNYRTLSIVYLH</sequence>
<dbReference type="Proteomes" id="UP000299102">
    <property type="component" value="Unassembled WGS sequence"/>
</dbReference>
<reference evidence="1 2" key="1">
    <citation type="journal article" date="2019" name="Commun. Biol.">
        <title>The bagworm genome reveals a unique fibroin gene that provides high tensile strength.</title>
        <authorList>
            <person name="Kono N."/>
            <person name="Nakamura H."/>
            <person name="Ohtoshi R."/>
            <person name="Tomita M."/>
            <person name="Numata K."/>
            <person name="Arakawa K."/>
        </authorList>
    </citation>
    <scope>NUCLEOTIDE SEQUENCE [LARGE SCALE GENOMIC DNA]</scope>
</reference>
<dbReference type="AlphaFoldDB" id="A0A4C1XHV2"/>
<evidence type="ECO:0000313" key="1">
    <source>
        <dbReference type="EMBL" id="GBP62670.1"/>
    </source>
</evidence>
<gene>
    <name evidence="1" type="ORF">EVAR_51916_1</name>
</gene>
<protein>
    <submittedName>
        <fullName evidence="1">Uncharacterized protein</fullName>
    </submittedName>
</protein>
<dbReference type="OrthoDB" id="425681at2759"/>
<organism evidence="1 2">
    <name type="scientific">Eumeta variegata</name>
    <name type="common">Bagworm moth</name>
    <name type="synonym">Eumeta japonica</name>
    <dbReference type="NCBI Taxonomy" id="151549"/>
    <lineage>
        <taxon>Eukaryota</taxon>
        <taxon>Metazoa</taxon>
        <taxon>Ecdysozoa</taxon>
        <taxon>Arthropoda</taxon>
        <taxon>Hexapoda</taxon>
        <taxon>Insecta</taxon>
        <taxon>Pterygota</taxon>
        <taxon>Neoptera</taxon>
        <taxon>Endopterygota</taxon>
        <taxon>Lepidoptera</taxon>
        <taxon>Glossata</taxon>
        <taxon>Ditrysia</taxon>
        <taxon>Tineoidea</taxon>
        <taxon>Psychidae</taxon>
        <taxon>Oiketicinae</taxon>
        <taxon>Eumeta</taxon>
    </lineage>
</organism>
<accession>A0A4C1XHV2</accession>
<comment type="caution">
    <text evidence="1">The sequence shown here is derived from an EMBL/GenBank/DDBJ whole genome shotgun (WGS) entry which is preliminary data.</text>
</comment>
<name>A0A4C1XHV2_EUMVA</name>
<evidence type="ECO:0000313" key="2">
    <source>
        <dbReference type="Proteomes" id="UP000299102"/>
    </source>
</evidence>
<dbReference type="EMBL" id="BGZK01000846">
    <property type="protein sequence ID" value="GBP62670.1"/>
    <property type="molecule type" value="Genomic_DNA"/>
</dbReference>